<feature type="domain" description="M23ase beta-sheet core" evidence="2">
    <location>
        <begin position="119"/>
        <end position="204"/>
    </location>
</feature>
<dbReference type="Gene3D" id="2.70.70.10">
    <property type="entry name" value="Glucose Permease (Domain IIA)"/>
    <property type="match status" value="1"/>
</dbReference>
<sequence length="217" mass="22955">MPALAPFPGATFFHKGQHSAVIASMGKRLVAEGCGKYKTGPGPVWTEADQKSYAAWQSKIGLREDDADGIPGKLSWDRLRVPSASPTPSASGGRVASPVPGHGISTRYRVKGPHWSLGYHTGADYAAPNGTPCVAVRSGSMVRSGQDRSFGNFLVLRAGGFDYWYCHLSEQTVKRGSVRAGQKIGEVGSTGNSTGPHLHFEKRPAGGGFGSDVTPTW</sequence>
<organism evidence="4">
    <name type="scientific">Streptomyces ambofaciens (strain ATCC 23877 / 3486 / DSM 40053 / JCM 4204 / NBRC 12836 / NRRL B-2516)</name>
    <dbReference type="NCBI Taxonomy" id="278992"/>
    <lineage>
        <taxon>Bacteria</taxon>
        <taxon>Bacillati</taxon>
        <taxon>Actinomycetota</taxon>
        <taxon>Actinomycetes</taxon>
        <taxon>Kitasatosporales</taxon>
        <taxon>Streptomycetaceae</taxon>
        <taxon>Streptomyces</taxon>
    </lineage>
</organism>
<dbReference type="InterPro" id="IPR047763">
    <property type="entry name" value="PG_bind_dom_phiBT1-type"/>
</dbReference>
<dbReference type="InterPro" id="IPR050570">
    <property type="entry name" value="Cell_wall_metabolism_enzyme"/>
</dbReference>
<protein>
    <submittedName>
        <fullName evidence="4">Putative peptidase</fullName>
    </submittedName>
</protein>
<dbReference type="CDD" id="cd12797">
    <property type="entry name" value="M23_peptidase"/>
    <property type="match status" value="1"/>
</dbReference>
<evidence type="ECO:0000313" key="5">
    <source>
        <dbReference type="Proteomes" id="UP000061018"/>
    </source>
</evidence>
<dbReference type="GO" id="GO:0004222">
    <property type="term" value="F:metalloendopeptidase activity"/>
    <property type="evidence" value="ECO:0007669"/>
    <property type="project" value="TreeGrafter"/>
</dbReference>
<evidence type="ECO:0000313" key="4">
    <source>
        <dbReference type="EMBL" id="CAJ89401.1"/>
    </source>
</evidence>
<accession>A3KI73</accession>
<reference evidence="3" key="3">
    <citation type="submission" date="2015-07" db="EMBL/GenBank/DDBJ databases">
        <title>Complete genome sequence of Streptomyces ambofaciens ATCC 23877, the spiramycin producer.</title>
        <authorList>
            <person name="Thibessard A."/>
            <person name="Haas D."/>
            <person name="Gerbaud C."/>
            <person name="Aigle B."/>
            <person name="Lautru S."/>
            <person name="Pernodet J.-L."/>
            <person name="Leblond P."/>
        </authorList>
    </citation>
    <scope>NUCLEOTIDE SEQUENCE [LARGE SCALE GENOMIC DNA]</scope>
    <source>
        <strain evidence="3">ATCC 23877</strain>
    </source>
</reference>
<dbReference type="InterPro" id="IPR011055">
    <property type="entry name" value="Dup_hybrid_motif"/>
</dbReference>
<feature type="compositionally biased region" description="Low complexity" evidence="1">
    <location>
        <begin position="82"/>
        <end position="91"/>
    </location>
</feature>
<feature type="region of interest" description="Disordered" evidence="1">
    <location>
        <begin position="77"/>
        <end position="103"/>
    </location>
</feature>
<dbReference type="Proteomes" id="UP000061018">
    <property type="component" value="Chromosome"/>
</dbReference>
<dbReference type="SUPFAM" id="SSF51261">
    <property type="entry name" value="Duplicated hybrid motif"/>
    <property type="match status" value="1"/>
</dbReference>
<feature type="region of interest" description="Disordered" evidence="1">
    <location>
        <begin position="186"/>
        <end position="217"/>
    </location>
</feature>
<dbReference type="KEGG" id="samb:SAM23877_0469"/>
<dbReference type="Pfam" id="PF01551">
    <property type="entry name" value="Peptidase_M23"/>
    <property type="match status" value="1"/>
</dbReference>
<dbReference type="EMBL" id="CP012382">
    <property type="protein sequence ID" value="AKZ53518.1"/>
    <property type="molecule type" value="Genomic_DNA"/>
</dbReference>
<evidence type="ECO:0000259" key="2">
    <source>
        <dbReference type="Pfam" id="PF01551"/>
    </source>
</evidence>
<reference evidence="5" key="2">
    <citation type="journal article" date="2015" name="J. Biotechnol.">
        <title>Complete genome sequence of Streptomyces ambofaciens ATCC 23877, the spiramycin producer.</title>
        <authorList>
            <person name="Thibessard A."/>
            <person name="Haas D."/>
            <person name="Gerbaud C."/>
            <person name="Aigle B."/>
            <person name="Lautru S."/>
            <person name="Pernodet J.L."/>
            <person name="Leblond P."/>
        </authorList>
    </citation>
    <scope>NUCLEOTIDE SEQUENCE [LARGE SCALE GENOMIC DNA]</scope>
    <source>
        <strain evidence="5">ATCC 23877 / 3486 / DSM 40053 / JCM 4204 / NBRC 12836 / NRRL B-2516</strain>
    </source>
</reference>
<reference evidence="4" key="1">
    <citation type="journal article" date="2006" name="Mol. Biol. Evol.">
        <title>Evolution of the terminal regions of the Streptomyces linear chromosome.</title>
        <authorList>
            <person name="Choulet F."/>
            <person name="Aigle B."/>
            <person name="Gallois A."/>
            <person name="Mangenot S."/>
            <person name="Gerbaud C."/>
            <person name="Truong C."/>
            <person name="Francou F.X."/>
            <person name="Fourrier C."/>
            <person name="Guerineau M."/>
            <person name="Decaris B."/>
            <person name="Barbe V."/>
            <person name="Pernodet J.L."/>
            <person name="Leblond P."/>
        </authorList>
    </citation>
    <scope>NUCLEOTIDE SEQUENCE</scope>
    <source>
        <strain evidence="4">ATCC 23877</strain>
    </source>
</reference>
<evidence type="ECO:0000313" key="3">
    <source>
        <dbReference type="EMBL" id="AKZ53518.1"/>
    </source>
</evidence>
<gene>
    <name evidence="3" type="ORF">SAM23877_0469</name>
    <name evidence="4" type="ORF">SAML0414</name>
</gene>
<dbReference type="NCBIfam" id="NF038080">
    <property type="entry name" value="PG_bind_siph"/>
    <property type="match status" value="1"/>
</dbReference>
<name>A3KI73_STRA7</name>
<evidence type="ECO:0000256" key="1">
    <source>
        <dbReference type="SAM" id="MobiDB-lite"/>
    </source>
</evidence>
<proteinExistence type="predicted"/>
<dbReference type="PANTHER" id="PTHR21666">
    <property type="entry name" value="PEPTIDASE-RELATED"/>
    <property type="match status" value="1"/>
</dbReference>
<dbReference type="STRING" id="1889.SAM40697_0400"/>
<dbReference type="AlphaFoldDB" id="A3KI73"/>
<dbReference type="EMBL" id="AM238663">
    <property type="protein sequence ID" value="CAJ89401.1"/>
    <property type="molecule type" value="Genomic_DNA"/>
</dbReference>
<dbReference type="InterPro" id="IPR016047">
    <property type="entry name" value="M23ase_b-sheet_dom"/>
</dbReference>
<dbReference type="PANTHER" id="PTHR21666:SF270">
    <property type="entry name" value="MUREIN HYDROLASE ACTIVATOR ENVC"/>
    <property type="match status" value="1"/>
</dbReference>